<comment type="caution">
    <text evidence="2">The sequence shown here is derived from an EMBL/GenBank/DDBJ whole genome shotgun (WGS) entry which is preliminary data.</text>
</comment>
<dbReference type="AlphaFoldDB" id="A0A9P5PXA8"/>
<name>A0A9P5PXA8_9AGAR</name>
<keyword evidence="3" id="KW-1185">Reference proteome</keyword>
<dbReference type="Proteomes" id="UP000772434">
    <property type="component" value="Unassembled WGS sequence"/>
</dbReference>
<evidence type="ECO:0000256" key="1">
    <source>
        <dbReference type="SAM" id="MobiDB-lite"/>
    </source>
</evidence>
<proteinExistence type="predicted"/>
<reference evidence="2" key="1">
    <citation type="submission" date="2020-11" db="EMBL/GenBank/DDBJ databases">
        <authorList>
            <consortium name="DOE Joint Genome Institute"/>
            <person name="Ahrendt S."/>
            <person name="Riley R."/>
            <person name="Andreopoulos W."/>
            <person name="Labutti K."/>
            <person name="Pangilinan J."/>
            <person name="Ruiz-Duenas F.J."/>
            <person name="Barrasa J.M."/>
            <person name="Sanchez-Garcia M."/>
            <person name="Camarero S."/>
            <person name="Miyauchi S."/>
            <person name="Serrano A."/>
            <person name="Linde D."/>
            <person name="Babiker R."/>
            <person name="Drula E."/>
            <person name="Ayuso-Fernandez I."/>
            <person name="Pacheco R."/>
            <person name="Padilla G."/>
            <person name="Ferreira P."/>
            <person name="Barriuso J."/>
            <person name="Kellner H."/>
            <person name="Castanera R."/>
            <person name="Alfaro M."/>
            <person name="Ramirez L."/>
            <person name="Pisabarro A.G."/>
            <person name="Kuo A."/>
            <person name="Tritt A."/>
            <person name="Lipzen A."/>
            <person name="He G."/>
            <person name="Yan M."/>
            <person name="Ng V."/>
            <person name="Cullen D."/>
            <person name="Martin F."/>
            <person name="Rosso M.-N."/>
            <person name="Henrissat B."/>
            <person name="Hibbett D."/>
            <person name="Martinez A.T."/>
            <person name="Grigoriev I.V."/>
        </authorList>
    </citation>
    <scope>NUCLEOTIDE SEQUENCE</scope>
    <source>
        <strain evidence="2">AH 40177</strain>
    </source>
</reference>
<sequence length="169" mass="18279">MVHADIPQLRVNIPIYPLVSRCETPGRAHDLIFFSNRATTSTDTSTQPQPMNPSSSSSSLLSSCTSVLSSFSSSNISSSLTAVRLRIPATAVPSRIPATAILALLDLLDEFDKDVASQVAHVKDSIAETRDLVKTCRAEHVEKQARAHQREAAIEKGTLAADSEFWCSI</sequence>
<evidence type="ECO:0000313" key="2">
    <source>
        <dbReference type="EMBL" id="KAF9071111.1"/>
    </source>
</evidence>
<accession>A0A9P5PXA8</accession>
<feature type="region of interest" description="Disordered" evidence="1">
    <location>
        <begin position="39"/>
        <end position="58"/>
    </location>
</feature>
<dbReference type="OrthoDB" id="3059803at2759"/>
<protein>
    <submittedName>
        <fullName evidence="2">Uncharacterized protein</fullName>
    </submittedName>
</protein>
<organism evidence="2 3">
    <name type="scientific">Rhodocollybia butyracea</name>
    <dbReference type="NCBI Taxonomy" id="206335"/>
    <lineage>
        <taxon>Eukaryota</taxon>
        <taxon>Fungi</taxon>
        <taxon>Dikarya</taxon>
        <taxon>Basidiomycota</taxon>
        <taxon>Agaricomycotina</taxon>
        <taxon>Agaricomycetes</taxon>
        <taxon>Agaricomycetidae</taxon>
        <taxon>Agaricales</taxon>
        <taxon>Marasmiineae</taxon>
        <taxon>Omphalotaceae</taxon>
        <taxon>Rhodocollybia</taxon>
    </lineage>
</organism>
<gene>
    <name evidence="2" type="ORF">BDP27DRAFT_1322796</name>
</gene>
<evidence type="ECO:0000313" key="3">
    <source>
        <dbReference type="Proteomes" id="UP000772434"/>
    </source>
</evidence>
<dbReference type="EMBL" id="JADNRY010000035">
    <property type="protein sequence ID" value="KAF9071111.1"/>
    <property type="molecule type" value="Genomic_DNA"/>
</dbReference>